<dbReference type="InterPro" id="IPR036770">
    <property type="entry name" value="Ankyrin_rpt-contain_sf"/>
</dbReference>
<feature type="repeat" description="ANK" evidence="3">
    <location>
        <begin position="1052"/>
        <end position="1084"/>
    </location>
</feature>
<feature type="repeat" description="ANK" evidence="3">
    <location>
        <begin position="854"/>
        <end position="886"/>
    </location>
</feature>
<feature type="repeat" description="ANK" evidence="3">
    <location>
        <begin position="1118"/>
        <end position="1150"/>
    </location>
</feature>
<feature type="repeat" description="ANK" evidence="3">
    <location>
        <begin position="1085"/>
        <end position="1117"/>
    </location>
</feature>
<dbReference type="EMBL" id="JARJLG010000093">
    <property type="protein sequence ID" value="KAJ7747665.1"/>
    <property type="molecule type" value="Genomic_DNA"/>
</dbReference>
<dbReference type="InterPro" id="IPR051631">
    <property type="entry name" value="Ankyrin-KH/SAM_domain"/>
</dbReference>
<feature type="repeat" description="ANK" evidence="3">
    <location>
        <begin position="821"/>
        <end position="853"/>
    </location>
</feature>
<dbReference type="Pfam" id="PF22939">
    <property type="entry name" value="WHD_GPIID"/>
    <property type="match status" value="1"/>
</dbReference>
<feature type="repeat" description="ANK" evidence="3">
    <location>
        <begin position="667"/>
        <end position="699"/>
    </location>
</feature>
<dbReference type="Pfam" id="PF12796">
    <property type="entry name" value="Ank_2"/>
    <property type="match status" value="7"/>
</dbReference>
<dbReference type="Pfam" id="PF17111">
    <property type="entry name" value="PigL_N"/>
    <property type="match status" value="1"/>
</dbReference>
<keyword evidence="8" id="KW-1185">Reference proteome</keyword>
<dbReference type="PROSITE" id="PS50297">
    <property type="entry name" value="ANK_REP_REGION"/>
    <property type="match status" value="8"/>
</dbReference>
<proteinExistence type="predicted"/>
<feature type="repeat" description="ANK" evidence="3">
    <location>
        <begin position="887"/>
        <end position="919"/>
    </location>
</feature>
<dbReference type="SUPFAM" id="SSF48403">
    <property type="entry name" value="Ankyrin repeat"/>
    <property type="match status" value="2"/>
</dbReference>
<evidence type="ECO:0000313" key="7">
    <source>
        <dbReference type="EMBL" id="KAJ7747665.1"/>
    </source>
</evidence>
<feature type="domain" description="Nephrocystin 3-like N-terminal" evidence="6">
    <location>
        <begin position="198"/>
        <end position="357"/>
    </location>
</feature>
<feature type="domain" description="GPI inositol-deacylase winged helix" evidence="5">
    <location>
        <begin position="469"/>
        <end position="545"/>
    </location>
</feature>
<dbReference type="PROSITE" id="PS50088">
    <property type="entry name" value="ANK_REPEAT"/>
    <property type="match status" value="12"/>
</dbReference>
<dbReference type="AlphaFoldDB" id="A0AAD7IRF3"/>
<keyword evidence="2 3" id="KW-0040">ANK repeat</keyword>
<comment type="caution">
    <text evidence="7">The sequence shown here is derived from an EMBL/GenBank/DDBJ whole genome shotgun (WGS) entry which is preliminary data.</text>
</comment>
<dbReference type="InterPro" id="IPR031348">
    <property type="entry name" value="PigL_N"/>
</dbReference>
<dbReference type="InterPro" id="IPR054471">
    <property type="entry name" value="GPIID_WHD"/>
</dbReference>
<organism evidence="7 8">
    <name type="scientific">Mycena maculata</name>
    <dbReference type="NCBI Taxonomy" id="230809"/>
    <lineage>
        <taxon>Eukaryota</taxon>
        <taxon>Fungi</taxon>
        <taxon>Dikarya</taxon>
        <taxon>Basidiomycota</taxon>
        <taxon>Agaricomycotina</taxon>
        <taxon>Agaricomycetes</taxon>
        <taxon>Agaricomycetidae</taxon>
        <taxon>Agaricales</taxon>
        <taxon>Marasmiineae</taxon>
        <taxon>Mycenaceae</taxon>
        <taxon>Mycena</taxon>
    </lineage>
</organism>
<dbReference type="Gene3D" id="1.25.40.20">
    <property type="entry name" value="Ankyrin repeat-containing domain"/>
    <property type="match status" value="2"/>
</dbReference>
<dbReference type="Proteomes" id="UP001215280">
    <property type="component" value="Unassembled WGS sequence"/>
</dbReference>
<evidence type="ECO:0000256" key="3">
    <source>
        <dbReference type="PROSITE-ProRule" id="PRU00023"/>
    </source>
</evidence>
<feature type="repeat" description="ANK" evidence="3">
    <location>
        <begin position="788"/>
        <end position="820"/>
    </location>
</feature>
<feature type="repeat" description="ANK" evidence="3">
    <location>
        <begin position="953"/>
        <end position="985"/>
    </location>
</feature>
<dbReference type="SUPFAM" id="SSF52540">
    <property type="entry name" value="P-loop containing nucleoside triphosphate hydrolases"/>
    <property type="match status" value="1"/>
</dbReference>
<dbReference type="PANTHER" id="PTHR23206:SF7">
    <property type="entry name" value="PROTEIN KINASE DOMAIN-CONTAINING PROTEIN"/>
    <property type="match status" value="1"/>
</dbReference>
<evidence type="ECO:0000259" key="5">
    <source>
        <dbReference type="Pfam" id="PF22939"/>
    </source>
</evidence>
<dbReference type="Pfam" id="PF24883">
    <property type="entry name" value="NPHP3_N"/>
    <property type="match status" value="1"/>
</dbReference>
<feature type="repeat" description="ANK" evidence="3">
    <location>
        <begin position="986"/>
        <end position="1018"/>
    </location>
</feature>
<evidence type="ECO:0000256" key="2">
    <source>
        <dbReference type="ARBA" id="ARBA00023043"/>
    </source>
</evidence>
<name>A0AAD7IRF3_9AGAR</name>
<gene>
    <name evidence="7" type="ORF">DFH07DRAFT_1036990</name>
</gene>
<evidence type="ECO:0000313" key="8">
    <source>
        <dbReference type="Proteomes" id="UP001215280"/>
    </source>
</evidence>
<evidence type="ECO:0000259" key="6">
    <source>
        <dbReference type="Pfam" id="PF24883"/>
    </source>
</evidence>
<feature type="repeat" description="ANK" evidence="3">
    <location>
        <begin position="920"/>
        <end position="952"/>
    </location>
</feature>
<accession>A0AAD7IRF3</accession>
<evidence type="ECO:0000256" key="1">
    <source>
        <dbReference type="ARBA" id="ARBA00022737"/>
    </source>
</evidence>
<feature type="repeat" description="ANK" evidence="3">
    <location>
        <begin position="1151"/>
        <end position="1183"/>
    </location>
</feature>
<reference evidence="7" key="1">
    <citation type="submission" date="2023-03" db="EMBL/GenBank/DDBJ databases">
        <title>Massive genome expansion in bonnet fungi (Mycena s.s.) driven by repeated elements and novel gene families across ecological guilds.</title>
        <authorList>
            <consortium name="Lawrence Berkeley National Laboratory"/>
            <person name="Harder C.B."/>
            <person name="Miyauchi S."/>
            <person name="Viragh M."/>
            <person name="Kuo A."/>
            <person name="Thoen E."/>
            <person name="Andreopoulos B."/>
            <person name="Lu D."/>
            <person name="Skrede I."/>
            <person name="Drula E."/>
            <person name="Henrissat B."/>
            <person name="Morin E."/>
            <person name="Kohler A."/>
            <person name="Barry K."/>
            <person name="LaButti K."/>
            <person name="Morin E."/>
            <person name="Salamov A."/>
            <person name="Lipzen A."/>
            <person name="Mereny Z."/>
            <person name="Hegedus B."/>
            <person name="Baldrian P."/>
            <person name="Stursova M."/>
            <person name="Weitz H."/>
            <person name="Taylor A."/>
            <person name="Grigoriev I.V."/>
            <person name="Nagy L.G."/>
            <person name="Martin F."/>
            <person name="Kauserud H."/>
        </authorList>
    </citation>
    <scope>NUCLEOTIDE SEQUENCE</scope>
    <source>
        <strain evidence="7">CBHHK188m</strain>
    </source>
</reference>
<dbReference type="Gene3D" id="3.40.50.300">
    <property type="entry name" value="P-loop containing nucleotide triphosphate hydrolases"/>
    <property type="match status" value="1"/>
</dbReference>
<evidence type="ECO:0000259" key="4">
    <source>
        <dbReference type="Pfam" id="PF17111"/>
    </source>
</evidence>
<dbReference type="InterPro" id="IPR056884">
    <property type="entry name" value="NPHP3-like_N"/>
</dbReference>
<feature type="domain" description="Azaphilone pigments biosynthesis cluster protein L N-terminal" evidence="4">
    <location>
        <begin position="2"/>
        <end position="95"/>
    </location>
</feature>
<protein>
    <submittedName>
        <fullName evidence="7">Ankyrin repeat-containing domain protein</fullName>
    </submittedName>
</protein>
<sequence length="1213" mass="133180">MAEALGTVASILQLVDTALTVREYIQDFRHAPQEQRRLLSEMDDLRPIIEELRRLVAANPTSPAIKQMTRPVDAFKSTMEEFTAKLREGKGSFAKFRKQLTWTLWNKKEATEYLDKFQQFKTLVNSWLLVDIREAGQERRAVLDSVDNVVKHVTRINDAAVAQQEQIDSRKRTEILDWLSPINFFLRHADISRTRQPGTGEWFLADSRFKKWESGAGGPLWCRGIPGAGKTVLASMVVNHLSVQSQTENIGVACIYLDHKETEIQTPSNLLSALWRQLVLGKGIGSLAHSIYQQHCEKCTRPSLDDVQAVLFSVIVEWLEVYIVVDAIDEYPEDERHTLLEHLLSMGPTVHLMTTSRPHITFSSLRNFESIDIRANPDDIQRYVDGRMQTSSRLAKHVETQPELHEEIHSKIVKSADGMFLLAKLHIESLSTKPTVKGVREALANLPKNLQHTYDNAMKRINEQNPEDREIALSALTWVANAKRPLSVQELREALAIEPGATRLDVDNILDIEIILSVCAGLVITDAKVSVVRLVHYTAQDYLNNVQTQRFPNAQTDIARTLFTSLAFDQPSFRHHNAPALLGYAQYCLAHAAGEPERPLRDMIVKFLGQASKWRCSMRWRWDSGPWNFPWPLNVSPLWIAAAANLVETAEYLLLEGPPIPERPNRHEVGELHVASYYGHLGMVRCLIDHGADMNARGGLYTNAIHPASEMGHEDVVRFLIEKDVQLNLQARYESTLQMLFGQTVTMAQLFMGGKYGGALQAASSKGHQHIILLLLEGGADVNGQGGEHGSAVQAASSKGHGNIVQLLIENGADVNMQRGKYGSALQQASFNGHLNVVQLLIENGADVNAQDGQFGNALRAASFKGHKKIVQLLIKHGADVNAQGGEYGNALQDALCRGNQDIARLLIENGAEVNAQGGHYGNALQTASSMGQENMVRWLIQNGADVNAQGGRYGSALQAASFKGHGNIARLLINIGADVNMQGGKYGNALKAASLNGDGNIVRLLIEAGAEMNTHHSTCSSALQEALYTGNTARALLLIQNGANVNEQGRRYGTALHIASWMGHKAMIRPLIDHGAGVNTQGGRYGSALQAASCMGHETIVRQLIENSADVNAQGGLDGSALQAACFNGHMNIVQLLIEKGADVNVHGGQYGTPLQVALHAGNEDLVRLLIKSGADVNAQYGGALQLAGLAGNEDIARLLIKQRVQLLNRPT</sequence>
<keyword evidence="1" id="KW-0677">Repeat</keyword>
<dbReference type="InterPro" id="IPR027417">
    <property type="entry name" value="P-loop_NTPase"/>
</dbReference>
<dbReference type="InterPro" id="IPR002110">
    <property type="entry name" value="Ankyrin_rpt"/>
</dbReference>
<dbReference type="GO" id="GO:0005737">
    <property type="term" value="C:cytoplasm"/>
    <property type="evidence" value="ECO:0007669"/>
    <property type="project" value="TreeGrafter"/>
</dbReference>
<dbReference type="PANTHER" id="PTHR23206">
    <property type="entry name" value="MASK PROTEIN"/>
    <property type="match status" value="1"/>
</dbReference>
<dbReference type="SMART" id="SM00248">
    <property type="entry name" value="ANK"/>
    <property type="match status" value="17"/>
</dbReference>